<accession>A0A4Q7PNV3</accession>
<dbReference type="EMBL" id="SGXF01000001">
    <property type="protein sequence ID" value="RZT02642.1"/>
    <property type="molecule type" value="Genomic_DNA"/>
</dbReference>
<comment type="caution">
    <text evidence="1">The sequence shown here is derived from an EMBL/GenBank/DDBJ whole genome shotgun (WGS) entry which is preliminary data.</text>
</comment>
<sequence length="128" mass="14180">MAKKRKRSSTEKSIMIMKASLKIFLFAVAIVLFYEGVTRGYKLGYDLFYGEAVEAAPGRDITVTIPEGASAAEVAEILEEKGLITDPFLFQIQEKFFSKKIFSGEFVLNTSMNNRELIRQLSAAPGSG</sequence>
<dbReference type="AlphaFoldDB" id="A0A4Q7PNV3"/>
<dbReference type="RefSeq" id="WP_130433194.1">
    <property type="nucleotide sequence ID" value="NZ_SGXF01000001.1"/>
</dbReference>
<evidence type="ECO:0000313" key="2">
    <source>
        <dbReference type="Proteomes" id="UP000292927"/>
    </source>
</evidence>
<dbReference type="Gene3D" id="3.30.1490.480">
    <property type="entry name" value="Endolytic murein transglycosylase"/>
    <property type="match status" value="1"/>
</dbReference>
<keyword evidence="2" id="KW-1185">Reference proteome</keyword>
<name>A0A4Q7PNV3_9FIRM</name>
<dbReference type="OrthoDB" id="9810667at2"/>
<organism evidence="1 2">
    <name type="scientific">Cuneatibacter caecimuris</name>
    <dbReference type="NCBI Taxonomy" id="1796618"/>
    <lineage>
        <taxon>Bacteria</taxon>
        <taxon>Bacillati</taxon>
        <taxon>Bacillota</taxon>
        <taxon>Clostridia</taxon>
        <taxon>Lachnospirales</taxon>
        <taxon>Lachnospiraceae</taxon>
        <taxon>Cuneatibacter</taxon>
    </lineage>
</organism>
<evidence type="ECO:0000313" key="1">
    <source>
        <dbReference type="EMBL" id="RZT02642.1"/>
    </source>
</evidence>
<reference evidence="1 2" key="1">
    <citation type="submission" date="2019-02" db="EMBL/GenBank/DDBJ databases">
        <title>Genomic Encyclopedia of Type Strains, Phase IV (KMG-IV): sequencing the most valuable type-strain genomes for metagenomic binning, comparative biology and taxonomic classification.</title>
        <authorList>
            <person name="Goeker M."/>
        </authorList>
    </citation>
    <scope>NUCLEOTIDE SEQUENCE [LARGE SCALE GENOMIC DNA]</scope>
    <source>
        <strain evidence="1 2">DSM 29486</strain>
    </source>
</reference>
<protein>
    <submittedName>
        <fullName evidence="1">UPF0755 protein</fullName>
    </submittedName>
</protein>
<dbReference type="InterPro" id="IPR003770">
    <property type="entry name" value="MLTG-like"/>
</dbReference>
<gene>
    <name evidence="1" type="ORF">EV209_0764</name>
</gene>
<dbReference type="Pfam" id="PF02618">
    <property type="entry name" value="YceG"/>
    <property type="match status" value="1"/>
</dbReference>
<dbReference type="Proteomes" id="UP000292927">
    <property type="component" value="Unassembled WGS sequence"/>
</dbReference>
<proteinExistence type="predicted"/>